<protein>
    <submittedName>
        <fullName evidence="2">DUF998 domain-containing protein</fullName>
    </submittedName>
</protein>
<dbReference type="EMBL" id="JAPWIJ010000006">
    <property type="protein sequence ID" value="MCZ4520090.1"/>
    <property type="molecule type" value="Genomic_DNA"/>
</dbReference>
<feature type="transmembrane region" description="Helical" evidence="1">
    <location>
        <begin position="12"/>
        <end position="31"/>
    </location>
</feature>
<comment type="caution">
    <text evidence="2">The sequence shown here is derived from an EMBL/GenBank/DDBJ whole genome shotgun (WGS) entry which is preliminary data.</text>
</comment>
<keyword evidence="1" id="KW-0472">Membrane</keyword>
<feature type="transmembrane region" description="Helical" evidence="1">
    <location>
        <begin position="87"/>
        <end position="104"/>
    </location>
</feature>
<feature type="transmembrane region" description="Helical" evidence="1">
    <location>
        <begin position="59"/>
        <end position="80"/>
    </location>
</feature>
<dbReference type="RefSeq" id="WP_269606005.1">
    <property type="nucleotide sequence ID" value="NZ_JAPWIJ010000006.1"/>
</dbReference>
<evidence type="ECO:0000313" key="3">
    <source>
        <dbReference type="Proteomes" id="UP001081071"/>
    </source>
</evidence>
<sequence>MCSRTEGVDIRRAVVAVCLILAGLLYSAWVAEFFLDTGLDPTTSFLSELDARDQPYREFFSTADVVTGSLMIVAAVLGFLATARRRLVVTGWIASGIFGIATIADAKLPLECVAADDPSCPIEPSGLFPQLHHLHALTSTIAVFAIFTVMIAFTLAAFRYEGYPLLRTLGVAVLAVTTLATAWLLIADNLPGDHGLGVAQRVQVGGMSAYLVVLGCALRLGACPSPRPNSTGPR</sequence>
<proteinExistence type="predicted"/>
<feature type="transmembrane region" description="Helical" evidence="1">
    <location>
        <begin position="165"/>
        <end position="186"/>
    </location>
</feature>
<gene>
    <name evidence="2" type="ORF">O4220_16390</name>
</gene>
<dbReference type="InterPro" id="IPR009339">
    <property type="entry name" value="DUF998"/>
</dbReference>
<keyword evidence="1" id="KW-0812">Transmembrane</keyword>
<keyword evidence="1" id="KW-1133">Transmembrane helix</keyword>
<dbReference type="Pfam" id="PF06197">
    <property type="entry name" value="DUF998"/>
    <property type="match status" value="1"/>
</dbReference>
<accession>A0ABT4MI42</accession>
<organism evidence="2 3">
    <name type="scientific">Rhodococcus ruber</name>
    <dbReference type="NCBI Taxonomy" id="1830"/>
    <lineage>
        <taxon>Bacteria</taxon>
        <taxon>Bacillati</taxon>
        <taxon>Actinomycetota</taxon>
        <taxon>Actinomycetes</taxon>
        <taxon>Mycobacteriales</taxon>
        <taxon>Nocardiaceae</taxon>
        <taxon>Rhodococcus</taxon>
    </lineage>
</organism>
<name>A0ABT4MI42_9NOCA</name>
<evidence type="ECO:0000313" key="2">
    <source>
        <dbReference type="EMBL" id="MCZ4520090.1"/>
    </source>
</evidence>
<feature type="transmembrane region" description="Helical" evidence="1">
    <location>
        <begin position="134"/>
        <end position="158"/>
    </location>
</feature>
<feature type="transmembrane region" description="Helical" evidence="1">
    <location>
        <begin position="198"/>
        <end position="220"/>
    </location>
</feature>
<keyword evidence="3" id="KW-1185">Reference proteome</keyword>
<evidence type="ECO:0000256" key="1">
    <source>
        <dbReference type="SAM" id="Phobius"/>
    </source>
</evidence>
<dbReference type="Proteomes" id="UP001081071">
    <property type="component" value="Unassembled WGS sequence"/>
</dbReference>
<reference evidence="2" key="1">
    <citation type="submission" date="2022-12" db="EMBL/GenBank/DDBJ databases">
        <authorList>
            <person name="Krivoruchko A.V."/>
            <person name="Elkin A."/>
        </authorList>
    </citation>
    <scope>NUCLEOTIDE SEQUENCE</scope>
    <source>
        <strain evidence="2">IEGM 1391</strain>
    </source>
</reference>